<comment type="caution">
    <text evidence="1">The sequence shown here is derived from an EMBL/GenBank/DDBJ whole genome shotgun (WGS) entry which is preliminary data.</text>
</comment>
<keyword evidence="2" id="KW-1185">Reference proteome</keyword>
<reference evidence="1 2" key="1">
    <citation type="journal article" date="2019" name="Sci. Rep.">
        <title>Orb-weaving spider Araneus ventricosus genome elucidates the spidroin gene catalogue.</title>
        <authorList>
            <person name="Kono N."/>
            <person name="Nakamura H."/>
            <person name="Ohtoshi R."/>
            <person name="Moran D.A.P."/>
            <person name="Shinohara A."/>
            <person name="Yoshida Y."/>
            <person name="Fujiwara M."/>
            <person name="Mori M."/>
            <person name="Tomita M."/>
            <person name="Arakawa K."/>
        </authorList>
    </citation>
    <scope>NUCLEOTIDE SEQUENCE [LARGE SCALE GENOMIC DNA]</scope>
</reference>
<dbReference type="Proteomes" id="UP000499080">
    <property type="component" value="Unassembled WGS sequence"/>
</dbReference>
<name>A0A4Y2BLB4_ARAVE</name>
<proteinExistence type="predicted"/>
<evidence type="ECO:0000313" key="1">
    <source>
        <dbReference type="EMBL" id="GBL92733.1"/>
    </source>
</evidence>
<accession>A0A4Y2BLB4</accession>
<dbReference type="EMBL" id="BGPR01000088">
    <property type="protein sequence ID" value="GBL92733.1"/>
    <property type="molecule type" value="Genomic_DNA"/>
</dbReference>
<organism evidence="1 2">
    <name type="scientific">Araneus ventricosus</name>
    <name type="common">Orbweaver spider</name>
    <name type="synonym">Epeira ventricosa</name>
    <dbReference type="NCBI Taxonomy" id="182803"/>
    <lineage>
        <taxon>Eukaryota</taxon>
        <taxon>Metazoa</taxon>
        <taxon>Ecdysozoa</taxon>
        <taxon>Arthropoda</taxon>
        <taxon>Chelicerata</taxon>
        <taxon>Arachnida</taxon>
        <taxon>Araneae</taxon>
        <taxon>Araneomorphae</taxon>
        <taxon>Entelegynae</taxon>
        <taxon>Araneoidea</taxon>
        <taxon>Araneidae</taxon>
        <taxon>Araneus</taxon>
    </lineage>
</organism>
<dbReference type="AlphaFoldDB" id="A0A4Y2BLB4"/>
<sequence length="125" mass="14371">MYITQYLPPAHGNSFRLVVKIRDSGPKGPRFKTTHCHSGDPDEPRNNYFQSHYWMADFTYRVPGTPPPLIFRTTVALIMKVVSGYSNETTYNATWWKTSKLAFVSQKRCKIGGKCQTRSRRALPI</sequence>
<gene>
    <name evidence="1" type="ORF">AVEN_119120_1</name>
</gene>
<protein>
    <submittedName>
        <fullName evidence="1">Uncharacterized protein</fullName>
    </submittedName>
</protein>
<evidence type="ECO:0000313" key="2">
    <source>
        <dbReference type="Proteomes" id="UP000499080"/>
    </source>
</evidence>